<keyword evidence="2" id="KW-0812">Transmembrane</keyword>
<keyword evidence="2" id="KW-0472">Membrane</keyword>
<feature type="chain" id="PRO_5041928623" evidence="3">
    <location>
        <begin position="27"/>
        <end position="328"/>
    </location>
</feature>
<dbReference type="Proteomes" id="UP001218218">
    <property type="component" value="Unassembled WGS sequence"/>
</dbReference>
<protein>
    <submittedName>
        <fullName evidence="4">Uncharacterized protein</fullName>
    </submittedName>
</protein>
<feature type="region of interest" description="Disordered" evidence="1">
    <location>
        <begin position="229"/>
        <end position="277"/>
    </location>
</feature>
<proteinExistence type="predicted"/>
<feature type="compositionally biased region" description="Low complexity" evidence="1">
    <location>
        <begin position="252"/>
        <end position="269"/>
    </location>
</feature>
<feature type="transmembrane region" description="Helical" evidence="2">
    <location>
        <begin position="176"/>
        <end position="199"/>
    </location>
</feature>
<feature type="compositionally biased region" description="Polar residues" evidence="1">
    <location>
        <begin position="229"/>
        <end position="251"/>
    </location>
</feature>
<keyword evidence="2" id="KW-1133">Transmembrane helix</keyword>
<dbReference type="EMBL" id="JARIHO010000064">
    <property type="protein sequence ID" value="KAJ7314980.1"/>
    <property type="molecule type" value="Genomic_DNA"/>
</dbReference>
<comment type="caution">
    <text evidence="4">The sequence shown here is derived from an EMBL/GenBank/DDBJ whole genome shotgun (WGS) entry which is preliminary data.</text>
</comment>
<evidence type="ECO:0000313" key="5">
    <source>
        <dbReference type="Proteomes" id="UP001218218"/>
    </source>
</evidence>
<name>A0AAD6ZB31_9AGAR</name>
<feature type="region of interest" description="Disordered" evidence="1">
    <location>
        <begin position="146"/>
        <end position="171"/>
    </location>
</feature>
<evidence type="ECO:0000256" key="2">
    <source>
        <dbReference type="SAM" id="Phobius"/>
    </source>
</evidence>
<feature type="compositionally biased region" description="Low complexity" evidence="1">
    <location>
        <begin position="146"/>
        <end position="159"/>
    </location>
</feature>
<evidence type="ECO:0000256" key="3">
    <source>
        <dbReference type="SAM" id="SignalP"/>
    </source>
</evidence>
<evidence type="ECO:0000313" key="4">
    <source>
        <dbReference type="EMBL" id="KAJ7314980.1"/>
    </source>
</evidence>
<evidence type="ECO:0000256" key="1">
    <source>
        <dbReference type="SAM" id="MobiDB-lite"/>
    </source>
</evidence>
<accession>A0AAD6ZB31</accession>
<keyword evidence="3" id="KW-0732">Signal</keyword>
<reference evidence="4" key="1">
    <citation type="submission" date="2023-03" db="EMBL/GenBank/DDBJ databases">
        <title>Massive genome expansion in bonnet fungi (Mycena s.s.) driven by repeated elements and novel gene families across ecological guilds.</title>
        <authorList>
            <consortium name="Lawrence Berkeley National Laboratory"/>
            <person name="Harder C.B."/>
            <person name="Miyauchi S."/>
            <person name="Viragh M."/>
            <person name="Kuo A."/>
            <person name="Thoen E."/>
            <person name="Andreopoulos B."/>
            <person name="Lu D."/>
            <person name="Skrede I."/>
            <person name="Drula E."/>
            <person name="Henrissat B."/>
            <person name="Morin E."/>
            <person name="Kohler A."/>
            <person name="Barry K."/>
            <person name="LaButti K."/>
            <person name="Morin E."/>
            <person name="Salamov A."/>
            <person name="Lipzen A."/>
            <person name="Mereny Z."/>
            <person name="Hegedus B."/>
            <person name="Baldrian P."/>
            <person name="Stursova M."/>
            <person name="Weitz H."/>
            <person name="Taylor A."/>
            <person name="Grigoriev I.V."/>
            <person name="Nagy L.G."/>
            <person name="Martin F."/>
            <person name="Kauserud H."/>
        </authorList>
    </citation>
    <scope>NUCLEOTIDE SEQUENCE</scope>
    <source>
        <strain evidence="4">CBHHK002</strain>
    </source>
</reference>
<feature type="compositionally biased region" description="Polar residues" evidence="1">
    <location>
        <begin position="160"/>
        <end position="171"/>
    </location>
</feature>
<sequence>MSFLRSFSAAGLLIRLLSTAVGSSSAQAVTVFGVVYPTVTHTLGAYVLPQTDIVPQFSIVGIDTSLRQTTFAYYNVYTQIFAINDVPSARPVTESVMRIQRGGRRCVSGCERRRDGATVTTAAITGVRAPLFTFIATLPITAVTAPTSTSGSGSASQTQHPPQTSPATSHKATVPVGAIVAAVIGGVVLVGGALGALLFCRRRRHNSYQGEKVELDPEPVRVHAPLITQMDSTPSSPSCSGNRPLPTSSAPSSAGAYADTDTTASSSETPRQRLKQMQRNLSITSRRGADGIEAQVVAQQRQIDMLLEEVGRLRAMVARDEGLPAYER</sequence>
<organism evidence="4 5">
    <name type="scientific">Mycena albidolilacea</name>
    <dbReference type="NCBI Taxonomy" id="1033008"/>
    <lineage>
        <taxon>Eukaryota</taxon>
        <taxon>Fungi</taxon>
        <taxon>Dikarya</taxon>
        <taxon>Basidiomycota</taxon>
        <taxon>Agaricomycotina</taxon>
        <taxon>Agaricomycetes</taxon>
        <taxon>Agaricomycetidae</taxon>
        <taxon>Agaricales</taxon>
        <taxon>Marasmiineae</taxon>
        <taxon>Mycenaceae</taxon>
        <taxon>Mycena</taxon>
    </lineage>
</organism>
<dbReference type="AlphaFoldDB" id="A0AAD6ZB31"/>
<feature type="signal peptide" evidence="3">
    <location>
        <begin position="1"/>
        <end position="26"/>
    </location>
</feature>
<keyword evidence="5" id="KW-1185">Reference proteome</keyword>
<gene>
    <name evidence="4" type="ORF">DFH08DRAFT_943038</name>
</gene>